<dbReference type="PANTHER" id="PTHR12558">
    <property type="entry name" value="CELL DIVISION CYCLE 16,23,27"/>
    <property type="match status" value="1"/>
</dbReference>
<dbReference type="PROSITE" id="PS51257">
    <property type="entry name" value="PROKAR_LIPOPROTEIN"/>
    <property type="match status" value="1"/>
</dbReference>
<dbReference type="SMART" id="SM00028">
    <property type="entry name" value="TPR"/>
    <property type="match status" value="3"/>
</dbReference>
<dbReference type="SMART" id="SM00671">
    <property type="entry name" value="SEL1"/>
    <property type="match status" value="2"/>
</dbReference>
<dbReference type="Proteomes" id="UP000278475">
    <property type="component" value="Unassembled WGS sequence"/>
</dbReference>
<protein>
    <submittedName>
        <fullName evidence="2">Uncharacterized protein</fullName>
    </submittedName>
</protein>
<accession>A0A497EK98</accession>
<reference evidence="2 3" key="1">
    <citation type="submission" date="2018-06" db="EMBL/GenBank/DDBJ databases">
        <title>Extensive metabolic versatility and redundancy in microbially diverse, dynamic hydrothermal sediments.</title>
        <authorList>
            <person name="Dombrowski N."/>
            <person name="Teske A."/>
            <person name="Baker B.J."/>
        </authorList>
    </citation>
    <scope>NUCLEOTIDE SEQUENCE [LARGE SCALE GENOMIC DNA]</scope>
    <source>
        <strain evidence="2">B66_G16</strain>
    </source>
</reference>
<dbReference type="InterPro" id="IPR011990">
    <property type="entry name" value="TPR-like_helical_dom_sf"/>
</dbReference>
<dbReference type="SUPFAM" id="SSF48452">
    <property type="entry name" value="TPR-like"/>
    <property type="match status" value="1"/>
</dbReference>
<evidence type="ECO:0000256" key="1">
    <source>
        <dbReference type="PROSITE-ProRule" id="PRU00339"/>
    </source>
</evidence>
<organism evidence="2 3">
    <name type="scientific">Thermoproteota archaeon</name>
    <dbReference type="NCBI Taxonomy" id="2056631"/>
    <lineage>
        <taxon>Archaea</taxon>
        <taxon>Thermoproteota</taxon>
    </lineage>
</organism>
<feature type="repeat" description="TPR" evidence="1">
    <location>
        <begin position="137"/>
        <end position="170"/>
    </location>
</feature>
<keyword evidence="1" id="KW-0802">TPR repeat</keyword>
<dbReference type="EMBL" id="QMQV01000213">
    <property type="protein sequence ID" value="RLE46011.1"/>
    <property type="molecule type" value="Genomic_DNA"/>
</dbReference>
<dbReference type="InterPro" id="IPR019734">
    <property type="entry name" value="TPR_rpt"/>
</dbReference>
<dbReference type="PROSITE" id="PS50005">
    <property type="entry name" value="TPR"/>
    <property type="match status" value="2"/>
</dbReference>
<dbReference type="Pfam" id="PF13432">
    <property type="entry name" value="TPR_16"/>
    <property type="match status" value="1"/>
</dbReference>
<dbReference type="PANTHER" id="PTHR12558:SF13">
    <property type="entry name" value="CELL DIVISION CYCLE PROTEIN 27 HOMOLOG"/>
    <property type="match status" value="1"/>
</dbReference>
<feature type="repeat" description="TPR" evidence="1">
    <location>
        <begin position="67"/>
        <end position="100"/>
    </location>
</feature>
<dbReference type="AlphaFoldDB" id="A0A497EK98"/>
<proteinExistence type="predicted"/>
<name>A0A497EK98_9CREN</name>
<dbReference type="Pfam" id="PF00515">
    <property type="entry name" value="TPR_1"/>
    <property type="match status" value="1"/>
</dbReference>
<sequence length="196" mass="23273">MRAHWTLVIVLIVLGLACSTRQERDPCKNKEYPKIMKDKTRVDFAREDYYTALEDILEVKRCTPKDPEVYYWLGRIYLARQEKDKAKDNFQIAVKLRPDYPEAHMALGILALEEKDYETAITHFKIAAENELFREAHIAWNNLGWVYLQMGREKEAEQALERSLVLNPNFCMTYCNLGELRSRQKRYQEAEENYKK</sequence>
<evidence type="ECO:0000313" key="3">
    <source>
        <dbReference type="Proteomes" id="UP000278475"/>
    </source>
</evidence>
<comment type="caution">
    <text evidence="2">The sequence shown here is derived from an EMBL/GenBank/DDBJ whole genome shotgun (WGS) entry which is preliminary data.</text>
</comment>
<feature type="non-terminal residue" evidence="2">
    <location>
        <position position="196"/>
    </location>
</feature>
<evidence type="ECO:0000313" key="2">
    <source>
        <dbReference type="EMBL" id="RLE46011.1"/>
    </source>
</evidence>
<dbReference type="Pfam" id="PF13181">
    <property type="entry name" value="TPR_8"/>
    <property type="match status" value="1"/>
</dbReference>
<dbReference type="InterPro" id="IPR006597">
    <property type="entry name" value="Sel1-like"/>
</dbReference>
<dbReference type="Gene3D" id="1.25.40.10">
    <property type="entry name" value="Tetratricopeptide repeat domain"/>
    <property type="match status" value="1"/>
</dbReference>
<gene>
    <name evidence="2" type="ORF">DRJ31_10515</name>
</gene>